<evidence type="ECO:0000313" key="1">
    <source>
        <dbReference type="EMBL" id="GIJ23732.1"/>
    </source>
</evidence>
<name>A0ABQ4J0U9_9ACTN</name>
<accession>A0ABQ4J0U9</accession>
<proteinExistence type="predicted"/>
<organism evidence="1 2">
    <name type="scientific">Micromonospora lutea</name>
    <dbReference type="NCBI Taxonomy" id="419825"/>
    <lineage>
        <taxon>Bacteria</taxon>
        <taxon>Bacillati</taxon>
        <taxon>Actinomycetota</taxon>
        <taxon>Actinomycetes</taxon>
        <taxon>Micromonosporales</taxon>
        <taxon>Micromonosporaceae</taxon>
        <taxon>Micromonospora</taxon>
    </lineage>
</organism>
<reference evidence="1 2" key="1">
    <citation type="submission" date="2021-01" db="EMBL/GenBank/DDBJ databases">
        <title>Whole genome shotgun sequence of Verrucosispora lutea NBRC 106530.</title>
        <authorList>
            <person name="Komaki H."/>
            <person name="Tamura T."/>
        </authorList>
    </citation>
    <scope>NUCLEOTIDE SEQUENCE [LARGE SCALE GENOMIC DNA]</scope>
    <source>
        <strain evidence="1 2">NBRC 106530</strain>
    </source>
</reference>
<gene>
    <name evidence="1" type="ORF">Vlu01_43560</name>
</gene>
<evidence type="ECO:0000313" key="2">
    <source>
        <dbReference type="Proteomes" id="UP000643165"/>
    </source>
</evidence>
<comment type="caution">
    <text evidence="1">The sequence shown here is derived from an EMBL/GenBank/DDBJ whole genome shotgun (WGS) entry which is preliminary data.</text>
</comment>
<protein>
    <submittedName>
        <fullName evidence="1">Uncharacterized protein</fullName>
    </submittedName>
</protein>
<keyword evidence="2" id="KW-1185">Reference proteome</keyword>
<dbReference type="EMBL" id="BOPB01000027">
    <property type="protein sequence ID" value="GIJ23732.1"/>
    <property type="molecule type" value="Genomic_DNA"/>
</dbReference>
<dbReference type="Proteomes" id="UP000643165">
    <property type="component" value="Unassembled WGS sequence"/>
</dbReference>
<sequence>MTVVSPIATVPRVTESNPARQCINVDLPEPDGPMIAVNRPRSNSALTPRSAMTWASPLPYTFHTSLARAAADAE</sequence>